<feature type="coiled-coil region" evidence="10">
    <location>
        <begin position="587"/>
        <end position="621"/>
    </location>
</feature>
<reference evidence="13 14" key="1">
    <citation type="journal article" date="2020" name="Nat. Food">
        <title>A phased Vanilla planifolia genome enables genetic improvement of flavour and production.</title>
        <authorList>
            <person name="Hasing T."/>
            <person name="Tang H."/>
            <person name="Brym M."/>
            <person name="Khazi F."/>
            <person name="Huang T."/>
            <person name="Chambers A.H."/>
        </authorList>
    </citation>
    <scope>NUCLEOTIDE SEQUENCE [LARGE SCALE GENOMIC DNA]</scope>
    <source>
        <tissue evidence="13">Leaf</tissue>
    </source>
</reference>
<comment type="subcellular location">
    <subcellularLocation>
        <location evidence="1">Cytoplasm</location>
    </subcellularLocation>
</comment>
<keyword evidence="6 9" id="KW-0378">Hydrolase</keyword>
<keyword evidence="3" id="KW-0963">Cytoplasm</keyword>
<dbReference type="OrthoDB" id="534666at2759"/>
<feature type="domain" description="Peptidase M3A/M3B catalytic" evidence="12">
    <location>
        <begin position="438"/>
        <end position="505"/>
    </location>
</feature>
<keyword evidence="10" id="KW-0175">Coiled coil</keyword>
<evidence type="ECO:0000256" key="11">
    <source>
        <dbReference type="SAM" id="MobiDB-lite"/>
    </source>
</evidence>
<feature type="region of interest" description="Disordered" evidence="11">
    <location>
        <begin position="562"/>
        <end position="581"/>
    </location>
</feature>
<dbReference type="Proteomes" id="UP000639772">
    <property type="component" value="Unassembled WGS sequence"/>
</dbReference>
<dbReference type="EMBL" id="JADCNM010000004">
    <property type="protein sequence ID" value="KAG0486659.1"/>
    <property type="molecule type" value="Genomic_DNA"/>
</dbReference>
<evidence type="ECO:0000256" key="3">
    <source>
        <dbReference type="ARBA" id="ARBA00022490"/>
    </source>
</evidence>
<dbReference type="Gene3D" id="1.20.1050.40">
    <property type="entry name" value="Endopeptidase. Chain P, domain 1"/>
    <property type="match status" value="1"/>
</dbReference>
<dbReference type="InterPro" id="IPR045090">
    <property type="entry name" value="Pept_M3A_M3B"/>
</dbReference>
<evidence type="ECO:0000259" key="12">
    <source>
        <dbReference type="Pfam" id="PF01432"/>
    </source>
</evidence>
<evidence type="ECO:0000256" key="6">
    <source>
        <dbReference type="ARBA" id="ARBA00022801"/>
    </source>
</evidence>
<dbReference type="InterPro" id="IPR024080">
    <property type="entry name" value="Neurolysin/TOP_N"/>
</dbReference>
<dbReference type="GO" id="GO:0046872">
    <property type="term" value="F:metal ion binding"/>
    <property type="evidence" value="ECO:0007669"/>
    <property type="project" value="UniProtKB-UniRule"/>
</dbReference>
<dbReference type="PANTHER" id="PTHR11804:SF82">
    <property type="entry name" value="THIMET OLIGOPEPTIDASE-RELATED"/>
    <property type="match status" value="1"/>
</dbReference>
<dbReference type="PANTHER" id="PTHR11804">
    <property type="entry name" value="PROTEASE M3 THIMET OLIGOPEPTIDASE-RELATED"/>
    <property type="match status" value="1"/>
</dbReference>
<evidence type="ECO:0000256" key="5">
    <source>
        <dbReference type="ARBA" id="ARBA00022723"/>
    </source>
</evidence>
<evidence type="ECO:0000256" key="8">
    <source>
        <dbReference type="ARBA" id="ARBA00023049"/>
    </source>
</evidence>
<evidence type="ECO:0000256" key="4">
    <source>
        <dbReference type="ARBA" id="ARBA00022670"/>
    </source>
</evidence>
<comment type="cofactor">
    <cofactor evidence="9">
        <name>Zn(2+)</name>
        <dbReference type="ChEBI" id="CHEBI:29105"/>
    </cofactor>
    <text evidence="9">Binds 1 zinc ion.</text>
</comment>
<dbReference type="InterPro" id="IPR001567">
    <property type="entry name" value="Pept_M3A_M3B_dom"/>
</dbReference>
<evidence type="ECO:0000256" key="10">
    <source>
        <dbReference type="SAM" id="Coils"/>
    </source>
</evidence>
<evidence type="ECO:0000256" key="2">
    <source>
        <dbReference type="ARBA" id="ARBA00006040"/>
    </source>
</evidence>
<organism evidence="13 14">
    <name type="scientific">Vanilla planifolia</name>
    <name type="common">Vanilla</name>
    <dbReference type="NCBI Taxonomy" id="51239"/>
    <lineage>
        <taxon>Eukaryota</taxon>
        <taxon>Viridiplantae</taxon>
        <taxon>Streptophyta</taxon>
        <taxon>Embryophyta</taxon>
        <taxon>Tracheophyta</taxon>
        <taxon>Spermatophyta</taxon>
        <taxon>Magnoliopsida</taxon>
        <taxon>Liliopsida</taxon>
        <taxon>Asparagales</taxon>
        <taxon>Orchidaceae</taxon>
        <taxon>Vanilloideae</taxon>
        <taxon>Vanilleae</taxon>
        <taxon>Vanilla</taxon>
    </lineage>
</organism>
<dbReference type="GO" id="GO:0004222">
    <property type="term" value="F:metalloendopeptidase activity"/>
    <property type="evidence" value="ECO:0007669"/>
    <property type="project" value="InterPro"/>
</dbReference>
<dbReference type="Pfam" id="PF01432">
    <property type="entry name" value="Peptidase_M3"/>
    <property type="match status" value="1"/>
</dbReference>
<evidence type="ECO:0000256" key="7">
    <source>
        <dbReference type="ARBA" id="ARBA00022833"/>
    </source>
</evidence>
<comment type="similarity">
    <text evidence="2 9">Belongs to the peptidase M3 family.</text>
</comment>
<dbReference type="SUPFAM" id="SSF55486">
    <property type="entry name" value="Metalloproteases ('zincins'), catalytic domain"/>
    <property type="match status" value="1"/>
</dbReference>
<feature type="compositionally biased region" description="Basic and acidic residues" evidence="11">
    <location>
        <begin position="562"/>
        <end position="578"/>
    </location>
</feature>
<keyword evidence="7 9" id="KW-0862">Zinc</keyword>
<evidence type="ECO:0000313" key="13">
    <source>
        <dbReference type="EMBL" id="KAG0486659.1"/>
    </source>
</evidence>
<proteinExistence type="inferred from homology"/>
<evidence type="ECO:0000256" key="1">
    <source>
        <dbReference type="ARBA" id="ARBA00004496"/>
    </source>
</evidence>
<dbReference type="FunFam" id="1.20.1050.40:FF:000001">
    <property type="entry name" value="Thimet oligopeptidase 1"/>
    <property type="match status" value="1"/>
</dbReference>
<dbReference type="GO" id="GO:0005737">
    <property type="term" value="C:cytoplasm"/>
    <property type="evidence" value="ECO:0007669"/>
    <property type="project" value="UniProtKB-SubCell"/>
</dbReference>
<comment type="caution">
    <text evidence="13">The sequence shown here is derived from an EMBL/GenBank/DDBJ whole genome shotgun (WGS) entry which is preliminary data.</text>
</comment>
<dbReference type="Gene3D" id="1.10.1370.10">
    <property type="entry name" value="Neurolysin, domain 3"/>
    <property type="match status" value="1"/>
</dbReference>
<keyword evidence="4 9" id="KW-0645">Protease</keyword>
<keyword evidence="8 9" id="KW-0482">Metalloprotease</keyword>
<keyword evidence="5 9" id="KW-0479">Metal-binding</keyword>
<protein>
    <recommendedName>
        <fullName evidence="12">Peptidase M3A/M3B catalytic domain-containing protein</fullName>
    </recommendedName>
</protein>
<dbReference type="InterPro" id="IPR024077">
    <property type="entry name" value="Neurolysin/TOP_dom2"/>
</dbReference>
<sequence>MVKGTRVRKILTYTGVAALVAVAVNLVLSVINSQKQKEKKRGSRSSPPLAARVQIIFLDHHGGSSLGLTCFHSDGATPGCRGLSLSLVAPWLKLQVKEFCMTREELVGEVVWAQSQSLLRVLGQCLRCDKGHWGSWEEAMQQQGEVHFRPVIRAVWLGLELQQTEPPVVSTGFIYLSQFAVIITQLMALEALASPDDVCDVFLGGKWALCKLHYGLFVKVILEGYSGESDLLGLHVFVNLSASEIHRLADQIIAKSNETHDLVSSVPLENVTYKNVICPLMDLEEQQYPLVQSCLFPKMVATSEDVRKASADAEKKLDSHFLKCRKREDVYRVIKAFVKKGEWLDLEARRYVQCLVKEFERSGMNLTSSKLEEMESLRSEMEKLSFKYIHNLNNDASFLLLSEGELDGMPPQFMKSLNKTDGGKMKVLLKTYHVLPILEYCKLGATRKSVAAAYWQRCGRENLHILENLVQLRHKYARLLGYSSYADFVTETRMAKTSIKVEKALFVLYEILGEKSIYVLAMTKRRRGYWRMRRKKYRRAGGIEEEEEEALKEDEALKGGGKELLKEHETSKEKEVSKKKASKRAVYEEILELLKEEEVLKKKVSREEEEMSKEILKNEEEGIEGDIIGDEGIKGRGGI</sequence>
<accession>A0A835RCZ6</accession>
<evidence type="ECO:0000256" key="9">
    <source>
        <dbReference type="RuleBase" id="RU003435"/>
    </source>
</evidence>
<dbReference type="AlphaFoldDB" id="A0A835RCZ6"/>
<dbReference type="GO" id="GO:0006518">
    <property type="term" value="P:peptide metabolic process"/>
    <property type="evidence" value="ECO:0007669"/>
    <property type="project" value="TreeGrafter"/>
</dbReference>
<dbReference type="GO" id="GO:0006508">
    <property type="term" value="P:proteolysis"/>
    <property type="evidence" value="ECO:0007669"/>
    <property type="project" value="UniProtKB-KW"/>
</dbReference>
<evidence type="ECO:0000313" key="14">
    <source>
        <dbReference type="Proteomes" id="UP000639772"/>
    </source>
</evidence>
<gene>
    <name evidence="13" type="ORF">HPP92_008754</name>
</gene>
<name>A0A835RCZ6_VANPL</name>